<dbReference type="InterPro" id="IPR055411">
    <property type="entry name" value="LRR_FXL15/At3g58940/PEG3-like"/>
</dbReference>
<dbReference type="InterPro" id="IPR039699">
    <property type="entry name" value="Ribosomal_uL30"/>
</dbReference>
<dbReference type="CDD" id="cd01657">
    <property type="entry name" value="Ribosomal_L7_archeal_euk"/>
    <property type="match status" value="1"/>
</dbReference>
<dbReference type="Gene3D" id="1.20.1280.50">
    <property type="match status" value="1"/>
</dbReference>
<keyword evidence="6" id="KW-1185">Reference proteome</keyword>
<keyword evidence="2" id="KW-0689">Ribosomal protein</keyword>
<dbReference type="InterPro" id="IPR036919">
    <property type="entry name" value="Ribo_uL30_ferredoxin-like_sf"/>
</dbReference>
<dbReference type="InterPro" id="IPR001810">
    <property type="entry name" value="F-box_dom"/>
</dbReference>
<protein>
    <recommendedName>
        <fullName evidence="4">F-box domain-containing protein</fullName>
    </recommendedName>
</protein>
<reference evidence="5" key="1">
    <citation type="journal article" date="2022" name="Plant J.">
        <title>Strategies of tolerance reflected in two North American maple genomes.</title>
        <authorList>
            <person name="McEvoy S.L."/>
            <person name="Sezen U.U."/>
            <person name="Trouern-Trend A."/>
            <person name="McMahon S.M."/>
            <person name="Schaberg P.G."/>
            <person name="Yang J."/>
            <person name="Wegrzyn J.L."/>
            <person name="Swenson N.G."/>
        </authorList>
    </citation>
    <scope>NUCLEOTIDE SEQUENCE</scope>
    <source>
        <strain evidence="5">NS2018</strain>
    </source>
</reference>
<dbReference type="PANTHER" id="PTHR11524">
    <property type="entry name" value="60S RIBOSOMAL PROTEIN L7"/>
    <property type="match status" value="1"/>
</dbReference>
<dbReference type="InterPro" id="IPR032675">
    <property type="entry name" value="LRR_dom_sf"/>
</dbReference>
<dbReference type="SUPFAM" id="SSF81383">
    <property type="entry name" value="F-box domain"/>
    <property type="match status" value="1"/>
</dbReference>
<evidence type="ECO:0000256" key="3">
    <source>
        <dbReference type="ARBA" id="ARBA00023274"/>
    </source>
</evidence>
<dbReference type="InterPro" id="IPR036047">
    <property type="entry name" value="F-box-like_dom_sf"/>
</dbReference>
<dbReference type="SUPFAM" id="SSF55129">
    <property type="entry name" value="Ribosomal protein L30p/L7e"/>
    <property type="match status" value="1"/>
</dbReference>
<dbReference type="GO" id="GO:0000463">
    <property type="term" value="P:maturation of LSU-rRNA from tricistronic rRNA transcript (SSU-rRNA, 5.8S rRNA, LSU-rRNA)"/>
    <property type="evidence" value="ECO:0007669"/>
    <property type="project" value="TreeGrafter"/>
</dbReference>
<evidence type="ECO:0000259" key="4">
    <source>
        <dbReference type="PROSITE" id="PS50181"/>
    </source>
</evidence>
<dbReference type="FunFam" id="3.30.1390.20:FF:000003">
    <property type="entry name" value="60S ribosomal protein L7"/>
    <property type="match status" value="1"/>
</dbReference>
<dbReference type="Pfam" id="PF08079">
    <property type="entry name" value="Ribosomal_L30_N"/>
    <property type="match status" value="1"/>
</dbReference>
<dbReference type="Gene3D" id="3.80.10.10">
    <property type="entry name" value="Ribonuclease Inhibitor"/>
    <property type="match status" value="1"/>
</dbReference>
<dbReference type="PANTHER" id="PTHR11524:SF36">
    <property type="entry name" value="LARGE RIBOSOMAL SUBUNIT PROTEIN UL30Z"/>
    <property type="match status" value="1"/>
</dbReference>
<name>A0AA39RRW3_ACESA</name>
<dbReference type="Pfam" id="PF24758">
    <property type="entry name" value="LRR_At5g56370"/>
    <property type="match status" value="1"/>
</dbReference>
<dbReference type="InterPro" id="IPR053781">
    <property type="entry name" value="F-box_AtFBL13-like"/>
</dbReference>
<dbReference type="Proteomes" id="UP001168877">
    <property type="component" value="Unassembled WGS sequence"/>
</dbReference>
<dbReference type="AlphaFoldDB" id="A0AA39RRW3"/>
<dbReference type="GO" id="GO:0003735">
    <property type="term" value="F:structural constituent of ribosome"/>
    <property type="evidence" value="ECO:0007669"/>
    <property type="project" value="TreeGrafter"/>
</dbReference>
<evidence type="ECO:0000256" key="2">
    <source>
        <dbReference type="ARBA" id="ARBA00022980"/>
    </source>
</evidence>
<dbReference type="Pfam" id="PF23622">
    <property type="entry name" value="LRR_At1g61320_AtMIF1"/>
    <property type="match status" value="1"/>
</dbReference>
<comment type="similarity">
    <text evidence="1">Belongs to the universal ribosomal protein uL30 family.</text>
</comment>
<gene>
    <name evidence="5" type="ORF">LWI29_030993</name>
</gene>
<dbReference type="InterPro" id="IPR018038">
    <property type="entry name" value="Ribosomal_uL30_CS"/>
</dbReference>
<evidence type="ECO:0000256" key="1">
    <source>
        <dbReference type="ARBA" id="ARBA00007594"/>
    </source>
</evidence>
<feature type="domain" description="F-box" evidence="4">
    <location>
        <begin position="226"/>
        <end position="280"/>
    </location>
</feature>
<dbReference type="SUPFAM" id="SSF52047">
    <property type="entry name" value="RNI-like"/>
    <property type="match status" value="1"/>
</dbReference>
<comment type="caution">
    <text evidence="5">The sequence shown here is derived from an EMBL/GenBank/DDBJ whole genome shotgun (WGS) entry which is preliminary data.</text>
</comment>
<reference evidence="5" key="2">
    <citation type="submission" date="2023-06" db="EMBL/GenBank/DDBJ databases">
        <authorList>
            <person name="Swenson N.G."/>
            <person name="Wegrzyn J.L."/>
            <person name="Mcevoy S.L."/>
        </authorList>
    </citation>
    <scope>NUCLEOTIDE SEQUENCE</scope>
    <source>
        <strain evidence="5">NS2018</strain>
        <tissue evidence="5">Leaf</tissue>
    </source>
</reference>
<dbReference type="Pfam" id="PF00327">
    <property type="entry name" value="Ribosomal_L30"/>
    <property type="match status" value="1"/>
</dbReference>
<dbReference type="InterPro" id="IPR035808">
    <property type="entry name" value="Ribosomal_uL30_euk_arc"/>
</dbReference>
<dbReference type="EMBL" id="JAUESC010000385">
    <property type="protein sequence ID" value="KAK0579758.1"/>
    <property type="molecule type" value="Genomic_DNA"/>
</dbReference>
<proteinExistence type="inferred from homology"/>
<dbReference type="CDD" id="cd22160">
    <property type="entry name" value="F-box_AtFBL13-like"/>
    <property type="match status" value="1"/>
</dbReference>
<evidence type="ECO:0000313" key="6">
    <source>
        <dbReference type="Proteomes" id="UP001168877"/>
    </source>
</evidence>
<accession>A0AA39RRW3</accession>
<dbReference type="Pfam" id="PF00646">
    <property type="entry name" value="F-box"/>
    <property type="match status" value="1"/>
</dbReference>
<dbReference type="InterPro" id="IPR016082">
    <property type="entry name" value="Ribosomal_uL30_ferredoxin-like"/>
</dbReference>
<evidence type="ECO:0000313" key="5">
    <source>
        <dbReference type="EMBL" id="KAK0579758.1"/>
    </source>
</evidence>
<sequence>MAEEETKPLGYISETVLKKRKSTESHALARKAQLELGNFEKNKRKKKEVHDIKRPEQFVKEFRDQELDLIRMKQRAKRPKSAIMKPKSKLLFIVRIQGKNDMHPKTRKILYNLRLRRMFSGVFVKVNEGIIQMLQKVEPYVTYGYPNLRNVKELIYKKGYANTEKQRLPLTDNNIIEQELGKHGIICIEDIVHEIANVGPHFKEKNPVFCFRLKKGSFDMMKKKSNDKISELPESLLHHILSFLPYKAVARTSVLSKTWERAWHTYPVLKFDSYTVFREYYWDLYFDKDDLIRRNVLFNRLAETMRNRHCRDMVSIKEFTLELVWYEDREFASFVDQCICHAIGCNVKKLELLFAGGPFRSYNLPQILFLSNAIEDLELQCYKLELPRSCVKLSSLRKLSLRDVYMDDHTFKNLVCGCPLIEYLEFASCHFCEGFKSLELFGPITLNKIKIVRCQGVVERLDINALNVRFLEIHGSFISCKVNIVFCKNLTHLKLSGIDIKDEWFYTQISKLSVLEVLNISRSKGLKNVKISNPCLKELFINSWWDLVELNIDTPNLHSLYYGGNMIFLSANALALLEISLNCFSMNVETQRYIELLANFHHFSGVLNLRINMSKMNVIVPSEVRETIPSPLSNLEVLNFVSYRRPTVFTIAEVVDSLLWFAPHTKTISVDKDKCSFEFTYKKQLIYEGEIVSCCKSLPISCWHHCMETVKVVFKEGSNKIKYTLNGANIWDKIVTL</sequence>
<dbReference type="GO" id="GO:0003723">
    <property type="term" value="F:RNA binding"/>
    <property type="evidence" value="ECO:0007669"/>
    <property type="project" value="TreeGrafter"/>
</dbReference>
<dbReference type="InterPro" id="IPR012988">
    <property type="entry name" value="Ribosomal_uL30_N_euk"/>
</dbReference>
<dbReference type="InterPro" id="IPR055357">
    <property type="entry name" value="LRR_At1g61320_AtMIF1"/>
</dbReference>
<keyword evidence="3" id="KW-0687">Ribonucleoprotein</keyword>
<dbReference type="Gene3D" id="3.30.1390.20">
    <property type="entry name" value="Ribosomal protein L30, ferredoxin-like fold domain"/>
    <property type="match status" value="1"/>
</dbReference>
<dbReference type="GO" id="GO:0022625">
    <property type="term" value="C:cytosolic large ribosomal subunit"/>
    <property type="evidence" value="ECO:0007669"/>
    <property type="project" value="TreeGrafter"/>
</dbReference>
<dbReference type="PROSITE" id="PS50181">
    <property type="entry name" value="FBOX"/>
    <property type="match status" value="1"/>
</dbReference>
<organism evidence="5 6">
    <name type="scientific">Acer saccharum</name>
    <name type="common">Sugar maple</name>
    <dbReference type="NCBI Taxonomy" id="4024"/>
    <lineage>
        <taxon>Eukaryota</taxon>
        <taxon>Viridiplantae</taxon>
        <taxon>Streptophyta</taxon>
        <taxon>Embryophyta</taxon>
        <taxon>Tracheophyta</taxon>
        <taxon>Spermatophyta</taxon>
        <taxon>Magnoliopsida</taxon>
        <taxon>eudicotyledons</taxon>
        <taxon>Gunneridae</taxon>
        <taxon>Pentapetalae</taxon>
        <taxon>rosids</taxon>
        <taxon>malvids</taxon>
        <taxon>Sapindales</taxon>
        <taxon>Sapindaceae</taxon>
        <taxon>Hippocastanoideae</taxon>
        <taxon>Acereae</taxon>
        <taxon>Acer</taxon>
    </lineage>
</organism>
<dbReference type="PROSITE" id="PS00634">
    <property type="entry name" value="RIBOSOMAL_L30"/>
    <property type="match status" value="1"/>
</dbReference>